<evidence type="ECO:0000313" key="10">
    <source>
        <dbReference type="EMBL" id="MFC1443749.1"/>
    </source>
</evidence>
<organism evidence="10 11">
    <name type="scientific">Streptacidiphilus jeojiensis</name>
    <dbReference type="NCBI Taxonomy" id="3229225"/>
    <lineage>
        <taxon>Bacteria</taxon>
        <taxon>Bacillati</taxon>
        <taxon>Actinomycetota</taxon>
        <taxon>Actinomycetes</taxon>
        <taxon>Kitasatosporales</taxon>
        <taxon>Streptomycetaceae</taxon>
        <taxon>Streptacidiphilus</taxon>
    </lineage>
</organism>
<dbReference type="Pfam" id="PF03023">
    <property type="entry name" value="MurJ"/>
    <property type="match status" value="1"/>
</dbReference>
<dbReference type="RefSeq" id="WP_380568647.1">
    <property type="nucleotide sequence ID" value="NZ_JBEUKS010000019.1"/>
</dbReference>
<keyword evidence="7 9" id="KW-0472">Membrane</keyword>
<evidence type="ECO:0000256" key="6">
    <source>
        <dbReference type="ARBA" id="ARBA00022989"/>
    </source>
</evidence>
<gene>
    <name evidence="10" type="ORF">ABUW04_36490</name>
</gene>
<evidence type="ECO:0000256" key="8">
    <source>
        <dbReference type="SAM" id="MobiDB-lite"/>
    </source>
</evidence>
<dbReference type="EMBL" id="JBEUKS010000019">
    <property type="protein sequence ID" value="MFC1443749.1"/>
    <property type="molecule type" value="Genomic_DNA"/>
</dbReference>
<keyword evidence="4" id="KW-0133">Cell shape</keyword>
<feature type="transmembrane region" description="Helical" evidence="9">
    <location>
        <begin position="565"/>
        <end position="594"/>
    </location>
</feature>
<proteinExistence type="predicted"/>
<protein>
    <submittedName>
        <fullName evidence="10">Lipid II flippase MurJ</fullName>
    </submittedName>
</protein>
<dbReference type="PRINTS" id="PR01806">
    <property type="entry name" value="VIRFACTRMVIN"/>
</dbReference>
<keyword evidence="11" id="KW-1185">Reference proteome</keyword>
<keyword evidence="2" id="KW-1003">Cell membrane</keyword>
<feature type="transmembrane region" description="Helical" evidence="9">
    <location>
        <begin position="432"/>
        <end position="450"/>
    </location>
</feature>
<reference evidence="10 11" key="1">
    <citation type="submission" date="2024-06" db="EMBL/GenBank/DDBJ databases">
        <authorList>
            <person name="Lee S.D."/>
        </authorList>
    </citation>
    <scope>NUCLEOTIDE SEQUENCE [LARGE SCALE GENOMIC DNA]</scope>
    <source>
        <strain evidence="10 11">N1-10</strain>
    </source>
</reference>
<feature type="transmembrane region" description="Helical" evidence="9">
    <location>
        <begin position="498"/>
        <end position="519"/>
    </location>
</feature>
<feature type="transmembrane region" description="Helical" evidence="9">
    <location>
        <begin position="471"/>
        <end position="492"/>
    </location>
</feature>
<dbReference type="PANTHER" id="PTHR47019:SF1">
    <property type="entry name" value="LIPID II FLIPPASE MURJ"/>
    <property type="match status" value="1"/>
</dbReference>
<feature type="transmembrane region" description="Helical" evidence="9">
    <location>
        <begin position="347"/>
        <end position="367"/>
    </location>
</feature>
<keyword evidence="5" id="KW-0573">Peptidoglycan synthesis</keyword>
<evidence type="ECO:0000256" key="5">
    <source>
        <dbReference type="ARBA" id="ARBA00022984"/>
    </source>
</evidence>
<feature type="region of interest" description="Disordered" evidence="8">
    <location>
        <begin position="91"/>
        <end position="146"/>
    </location>
</feature>
<feature type="transmembrane region" description="Helical" evidence="9">
    <location>
        <begin position="20"/>
        <end position="39"/>
    </location>
</feature>
<feature type="transmembrane region" description="Helical" evidence="9">
    <location>
        <begin position="227"/>
        <end position="246"/>
    </location>
</feature>
<evidence type="ECO:0000256" key="9">
    <source>
        <dbReference type="SAM" id="Phobius"/>
    </source>
</evidence>
<evidence type="ECO:0000313" key="11">
    <source>
        <dbReference type="Proteomes" id="UP001592581"/>
    </source>
</evidence>
<sequence>MTLTAPRPTEARGRTRSVLARAFGITAVMSAGGSLLGLFRDLLLARYFGAGQGTDAFLVAWTVPETAAPLLIEDAMAFLMVPAFSLALSAEDTPQDPQIPTPRTRLVRASQTLPTAPGHAPTKGRGELRAQPPTSRTVPPPRTPAPTPAVSDLVAATLPPLALLLAAVSAVTLLGAPILVHLLAPGLPDPGLAVVCTRLTALTILPFGLTGYLSAGLRAHRRFTAPGAVYIAYNTGILLVMILLHGSLGVRAAAAGVALGSVLMTAVLLPPFTRHCTRLTLRRRQAATATATAATAATAPALVLSPLALLPIALFTLTRQSQVFVERYLASSLAPGTISHLNYAEKVAQMAMTLGVLVCTVTFPVVARALAEGDLEAARDRVQKDLGLIGALVLAGTAVLMACAPQIVALLFQRGAFTAQDTAATAAVMRVYSLGLLGQAMVGALVRPFFSTRPVVAFGSAPARSGTRSDWFPLAAMALGLLVTTGIGLAAVGRHGAIGLAAANATGITLTAALLLVGIRTRGVALRLGTVLLDQARLLAAAGFAALAAYLAARPIGAQALPSVLLGAVVGVAAFVLAAVALRAPVVSGPLAALSARLWTRGRKDEGEGRHGG</sequence>
<evidence type="ECO:0000256" key="4">
    <source>
        <dbReference type="ARBA" id="ARBA00022960"/>
    </source>
</evidence>
<feature type="transmembrane region" description="Helical" evidence="9">
    <location>
        <begin position="388"/>
        <end position="412"/>
    </location>
</feature>
<dbReference type="InterPro" id="IPR004268">
    <property type="entry name" value="MurJ"/>
</dbReference>
<dbReference type="PANTHER" id="PTHR47019">
    <property type="entry name" value="LIPID II FLIPPASE MURJ"/>
    <property type="match status" value="1"/>
</dbReference>
<comment type="subcellular location">
    <subcellularLocation>
        <location evidence="1">Cell membrane</location>
        <topology evidence="1">Multi-pass membrane protein</topology>
    </subcellularLocation>
</comment>
<dbReference type="InterPro" id="IPR051050">
    <property type="entry name" value="Lipid_II_flippase_MurJ/MviN"/>
</dbReference>
<feature type="transmembrane region" description="Helical" evidence="9">
    <location>
        <begin position="252"/>
        <end position="272"/>
    </location>
</feature>
<name>A0ABV6XZQ9_9ACTN</name>
<keyword evidence="3 9" id="KW-0812">Transmembrane</keyword>
<accession>A0ABV6XZQ9</accession>
<evidence type="ECO:0000256" key="1">
    <source>
        <dbReference type="ARBA" id="ARBA00004651"/>
    </source>
</evidence>
<feature type="transmembrane region" description="Helical" evidence="9">
    <location>
        <begin position="190"/>
        <end position="215"/>
    </location>
</feature>
<evidence type="ECO:0000256" key="7">
    <source>
        <dbReference type="ARBA" id="ARBA00023136"/>
    </source>
</evidence>
<feature type="transmembrane region" description="Helical" evidence="9">
    <location>
        <begin position="161"/>
        <end position="184"/>
    </location>
</feature>
<keyword evidence="6 9" id="KW-1133">Transmembrane helix</keyword>
<dbReference type="Proteomes" id="UP001592581">
    <property type="component" value="Unassembled WGS sequence"/>
</dbReference>
<evidence type="ECO:0000256" key="3">
    <source>
        <dbReference type="ARBA" id="ARBA00022692"/>
    </source>
</evidence>
<evidence type="ECO:0000256" key="2">
    <source>
        <dbReference type="ARBA" id="ARBA00022475"/>
    </source>
</evidence>
<comment type="caution">
    <text evidence="10">The sequence shown here is derived from an EMBL/GenBank/DDBJ whole genome shotgun (WGS) entry which is preliminary data.</text>
</comment>
<feature type="transmembrane region" description="Helical" evidence="9">
    <location>
        <begin position="293"/>
        <end position="317"/>
    </location>
</feature>
<feature type="transmembrane region" description="Helical" evidence="9">
    <location>
        <begin position="531"/>
        <end position="553"/>
    </location>
</feature>